<dbReference type="NCBIfam" id="TIGR02402">
    <property type="entry name" value="trehalose_TreZ"/>
    <property type="match status" value="1"/>
</dbReference>
<dbReference type="Gene3D" id="1.10.10.760">
    <property type="entry name" value="E-set domains of sugar-utilizing enzymes"/>
    <property type="match status" value="1"/>
</dbReference>
<dbReference type="PIRSF" id="PIRSF006337">
    <property type="entry name" value="Trehalose_TreZ"/>
    <property type="match status" value="1"/>
</dbReference>
<evidence type="ECO:0000259" key="18">
    <source>
        <dbReference type="SMART" id="SM00642"/>
    </source>
</evidence>
<feature type="binding site" evidence="16">
    <location>
        <begin position="374"/>
        <end position="379"/>
    </location>
    <ligand>
        <name>substrate</name>
    </ligand>
</feature>
<accession>A0A1H3WGE5</accession>
<comment type="pathway">
    <text evidence="2 14">Glycan biosynthesis; trehalose biosynthesis.</text>
</comment>
<dbReference type="Gene3D" id="3.20.20.80">
    <property type="entry name" value="Glycosidases"/>
    <property type="match status" value="1"/>
</dbReference>
<evidence type="ECO:0000256" key="10">
    <source>
        <dbReference type="ARBA" id="ARBA00032057"/>
    </source>
</evidence>
<dbReference type="InterPro" id="IPR014756">
    <property type="entry name" value="Ig_E-set"/>
</dbReference>
<dbReference type="Gene3D" id="2.60.40.10">
    <property type="entry name" value="Immunoglobulins"/>
    <property type="match status" value="1"/>
</dbReference>
<dbReference type="SUPFAM" id="SSF81296">
    <property type="entry name" value="E set domains"/>
    <property type="match status" value="1"/>
</dbReference>
<feature type="binding site" evidence="16">
    <location>
        <begin position="305"/>
        <end position="309"/>
    </location>
    <ligand>
        <name>substrate</name>
    </ligand>
</feature>
<dbReference type="SMART" id="SM00642">
    <property type="entry name" value="Aamy"/>
    <property type="match status" value="1"/>
</dbReference>
<dbReference type="EC" id="3.2.1.141" evidence="4 13"/>
<evidence type="ECO:0000256" key="14">
    <source>
        <dbReference type="PIRNR" id="PIRNR006337"/>
    </source>
</evidence>
<comment type="subcellular location">
    <subcellularLocation>
        <location evidence="1 15">Cytoplasm</location>
    </subcellularLocation>
</comment>
<dbReference type="InterPro" id="IPR012768">
    <property type="entry name" value="Trehalose_TreZ"/>
</dbReference>
<evidence type="ECO:0000256" key="5">
    <source>
        <dbReference type="ARBA" id="ARBA00015938"/>
    </source>
</evidence>
<evidence type="ECO:0000256" key="13">
    <source>
        <dbReference type="NCBIfam" id="TIGR02402"/>
    </source>
</evidence>
<comment type="similarity">
    <text evidence="3 14">Belongs to the glycosyl hydrolase 13 family.</text>
</comment>
<evidence type="ECO:0000256" key="17">
    <source>
        <dbReference type="PIRSR" id="PIRSR006337-3"/>
    </source>
</evidence>
<dbReference type="Proteomes" id="UP000199288">
    <property type="component" value="Unassembled WGS sequence"/>
</dbReference>
<evidence type="ECO:0000256" key="11">
    <source>
        <dbReference type="ARBA" id="ARBA00033284"/>
    </source>
</evidence>
<dbReference type="RefSeq" id="WP_092561509.1">
    <property type="nucleotide sequence ID" value="NZ_FNQV01000002.1"/>
</dbReference>
<feature type="active site" description="Nucleophile" evidence="15">
    <location>
        <position position="243"/>
    </location>
</feature>
<keyword evidence="7 14" id="KW-0378">Hydrolase</keyword>
<dbReference type="SUPFAM" id="SSF51445">
    <property type="entry name" value="(Trans)glycosidases"/>
    <property type="match status" value="1"/>
</dbReference>
<feature type="site" description="Transition state stabilizer" evidence="17">
    <location>
        <position position="375"/>
    </location>
</feature>
<dbReference type="CDD" id="cd02853">
    <property type="entry name" value="E_set_MTHase_like_N"/>
    <property type="match status" value="1"/>
</dbReference>
<dbReference type="GO" id="GO:0005992">
    <property type="term" value="P:trehalose biosynthetic process"/>
    <property type="evidence" value="ECO:0007669"/>
    <property type="project" value="UniProtKB-UniRule"/>
</dbReference>
<feature type="domain" description="Glycosyl hydrolase family 13 catalytic" evidence="18">
    <location>
        <begin position="97"/>
        <end position="442"/>
    </location>
</feature>
<keyword evidence="8" id="KW-0119">Carbohydrate metabolism</keyword>
<keyword evidence="6" id="KW-0963">Cytoplasm</keyword>
<feature type="active site" description="Proton donor" evidence="15">
    <location>
        <position position="280"/>
    </location>
</feature>
<evidence type="ECO:0000256" key="8">
    <source>
        <dbReference type="ARBA" id="ARBA00023277"/>
    </source>
</evidence>
<dbReference type="OrthoDB" id="9800174at2"/>
<dbReference type="PANTHER" id="PTHR43651:SF11">
    <property type="entry name" value="MALTO-OLIGOSYLTREHALOSE TREHALOHYDROLASE"/>
    <property type="match status" value="1"/>
</dbReference>
<dbReference type="InterPro" id="IPR006047">
    <property type="entry name" value="GH13_cat_dom"/>
</dbReference>
<evidence type="ECO:0000256" key="16">
    <source>
        <dbReference type="PIRSR" id="PIRSR006337-2"/>
    </source>
</evidence>
<dbReference type="InterPro" id="IPR017853">
    <property type="entry name" value="GH"/>
</dbReference>
<sequence>MVRPVRLWAPNARAVDVITDAGRQPMQSEAAGWFITELAPGTTYSFSLDGGPARPDPRSAYQPESVHGPSQVIDLSRYSWRSAPEVGIDALTSVMYEIHVGTFTSDGTLAAAATRLPDLARLGVTMVELMPLAAFPGRAGWGYDGVGLWAVHEAYGGPEQLQAFVDAAHELGIGVCLDVVYNHLGPSGNYLAEFGPYFTDAHHTPWGAAINLDGPDSRPVRDFIIDNALRWFTDFRIDALRLDAVHALIDDSATHLLAELSDRVGELRASTGRPLRLIAESDLNDVAMVTPTSRGGLGMDAQWDDDIHHAVHAWLTGERQGYYADFGESTVLAKALTEVFVHNGTFSSFRGVHWGAPVPPDVDARRFITFTENHDQVGNRGMGDRPSERLPSSLVAGGAALMLLAPFTPMLFMGQEWSASTPFPFFTDHAEDELAHAIREGRRKEFAEHGWADLYGPDAAVPDPQDPATADSAVLNWDERTTEPHARMLQWYTDLIALRREYFGDGAHEQVVTPSFGDHWFAMRRGPLTVLVNRYESEVSIPDVSGEVVLSYCQPGTEVSRIDAGVSLPALSTAVLSSGAPTTF</sequence>
<keyword evidence="9 14" id="KW-0326">Glycosidase</keyword>
<evidence type="ECO:0000256" key="15">
    <source>
        <dbReference type="PIRSR" id="PIRSR006337-1"/>
    </source>
</evidence>
<dbReference type="GO" id="GO:0033942">
    <property type="term" value="F:4-alpha-D-(1-&gt;4)-alpha-D-glucanotrehalose trehalohydrolase activity"/>
    <property type="evidence" value="ECO:0007669"/>
    <property type="project" value="UniProtKB-EC"/>
</dbReference>
<proteinExistence type="inferred from homology"/>
<feature type="binding site" evidence="16">
    <location>
        <begin position="241"/>
        <end position="246"/>
    </location>
    <ligand>
        <name>substrate</name>
    </ligand>
</feature>
<dbReference type="Pfam" id="PF00128">
    <property type="entry name" value="Alpha-amylase"/>
    <property type="match status" value="1"/>
</dbReference>
<evidence type="ECO:0000256" key="7">
    <source>
        <dbReference type="ARBA" id="ARBA00022801"/>
    </source>
</evidence>
<dbReference type="UniPathway" id="UPA00299"/>
<dbReference type="PANTHER" id="PTHR43651">
    <property type="entry name" value="1,4-ALPHA-GLUCAN-BRANCHING ENZYME"/>
    <property type="match status" value="1"/>
</dbReference>
<evidence type="ECO:0000256" key="3">
    <source>
        <dbReference type="ARBA" id="ARBA00008061"/>
    </source>
</evidence>
<evidence type="ECO:0000256" key="1">
    <source>
        <dbReference type="ARBA" id="ARBA00004496"/>
    </source>
</evidence>
<evidence type="ECO:0000256" key="4">
    <source>
        <dbReference type="ARBA" id="ARBA00012268"/>
    </source>
</evidence>
<name>A0A1H3WGE5_9ACTO</name>
<comment type="catalytic activity">
    <reaction evidence="12 14">
        <text>hydrolysis of (1-&gt;4)-alpha-D-glucosidic linkage in 4-alpha-D-[(1-&gt;4)-alpha-D-glucanosyl]n trehalose to yield trehalose and (1-&gt;4)-alpha-D-glucan.</text>
        <dbReference type="EC" id="3.2.1.141"/>
    </reaction>
</comment>
<dbReference type="EMBL" id="FNQV01000002">
    <property type="protein sequence ID" value="SDZ85881.1"/>
    <property type="molecule type" value="Genomic_DNA"/>
</dbReference>
<evidence type="ECO:0000256" key="9">
    <source>
        <dbReference type="ARBA" id="ARBA00023295"/>
    </source>
</evidence>
<dbReference type="InterPro" id="IPR044901">
    <property type="entry name" value="Trehalose_TreZ_E-set_sf"/>
</dbReference>
<gene>
    <name evidence="19" type="ORF">SAMN02910418_00423</name>
</gene>
<evidence type="ECO:0000256" key="12">
    <source>
        <dbReference type="ARBA" id="ARBA00034013"/>
    </source>
</evidence>
<reference evidence="20" key="1">
    <citation type="submission" date="2016-10" db="EMBL/GenBank/DDBJ databases">
        <authorList>
            <person name="Varghese N."/>
            <person name="Submissions S."/>
        </authorList>
    </citation>
    <scope>NUCLEOTIDE SEQUENCE [LARGE SCALE GENOMIC DNA]</scope>
    <source>
        <strain evidence="20">KPR-1</strain>
    </source>
</reference>
<evidence type="ECO:0000313" key="19">
    <source>
        <dbReference type="EMBL" id="SDZ85881.1"/>
    </source>
</evidence>
<evidence type="ECO:0000256" key="2">
    <source>
        <dbReference type="ARBA" id="ARBA00005199"/>
    </source>
</evidence>
<dbReference type="CDD" id="cd11325">
    <property type="entry name" value="AmyAc_GTHase"/>
    <property type="match status" value="1"/>
</dbReference>
<dbReference type="AlphaFoldDB" id="A0A1H3WGE5"/>
<dbReference type="GO" id="GO:0005737">
    <property type="term" value="C:cytoplasm"/>
    <property type="evidence" value="ECO:0007669"/>
    <property type="project" value="UniProtKB-SubCell"/>
</dbReference>
<evidence type="ECO:0000256" key="6">
    <source>
        <dbReference type="ARBA" id="ARBA00022490"/>
    </source>
</evidence>
<dbReference type="InterPro" id="IPR013783">
    <property type="entry name" value="Ig-like_fold"/>
</dbReference>
<protein>
    <recommendedName>
        <fullName evidence="5 13">Malto-oligosyltrehalose trehalohydrolase</fullName>
        <shortName evidence="14">MTHase</shortName>
        <ecNumber evidence="4 13">3.2.1.141</ecNumber>
    </recommendedName>
    <alternativeName>
        <fullName evidence="11 14">4-alpha-D-((1-&gt;4)-alpha-D-glucano)trehalose trehalohydrolase</fullName>
    </alternativeName>
    <alternativeName>
        <fullName evidence="10 14">Maltooligosyl trehalose trehalohydrolase</fullName>
    </alternativeName>
</protein>
<evidence type="ECO:0000313" key="20">
    <source>
        <dbReference type="Proteomes" id="UP000199288"/>
    </source>
</evidence>
<keyword evidence="20" id="KW-1185">Reference proteome</keyword>
<organism evidence="19 20">
    <name type="scientific">Bowdeniella nasicola</name>
    <dbReference type="NCBI Taxonomy" id="208480"/>
    <lineage>
        <taxon>Bacteria</taxon>
        <taxon>Bacillati</taxon>
        <taxon>Actinomycetota</taxon>
        <taxon>Actinomycetes</taxon>
        <taxon>Actinomycetales</taxon>
        <taxon>Actinomycetaceae</taxon>
        <taxon>Bowdeniella</taxon>
    </lineage>
</organism>